<dbReference type="PRINTS" id="PR00455">
    <property type="entry name" value="HTHTETR"/>
</dbReference>
<dbReference type="STRING" id="1479485.DA73_0228850"/>
<dbReference type="InterPro" id="IPR011075">
    <property type="entry name" value="TetR_C"/>
</dbReference>
<keyword evidence="3" id="KW-0804">Transcription</keyword>
<dbReference type="EMBL" id="JHEG02000058">
    <property type="protein sequence ID" value="KIE08561.1"/>
    <property type="molecule type" value="Genomic_DNA"/>
</dbReference>
<gene>
    <name evidence="7" type="ORF">DA73_0228850</name>
    <name evidence="6" type="ORF">DA73_0400040065</name>
</gene>
<proteinExistence type="predicted"/>
<dbReference type="PROSITE" id="PS50977">
    <property type="entry name" value="HTH_TETR_2"/>
    <property type="match status" value="1"/>
</dbReference>
<name>A0A0C1N7N1_9CYAN</name>
<evidence type="ECO:0000256" key="3">
    <source>
        <dbReference type="ARBA" id="ARBA00023163"/>
    </source>
</evidence>
<organism evidence="7">
    <name type="scientific">Tolypothrix bouteillei VB521301</name>
    <dbReference type="NCBI Taxonomy" id="1479485"/>
    <lineage>
        <taxon>Bacteria</taxon>
        <taxon>Bacillati</taxon>
        <taxon>Cyanobacteriota</taxon>
        <taxon>Cyanophyceae</taxon>
        <taxon>Nostocales</taxon>
        <taxon>Tolypothrichaceae</taxon>
        <taxon>Tolypothrix</taxon>
    </lineage>
</organism>
<dbReference type="AlphaFoldDB" id="A0A0C1N7N1"/>
<evidence type="ECO:0000256" key="1">
    <source>
        <dbReference type="ARBA" id="ARBA00023015"/>
    </source>
</evidence>
<feature type="domain" description="HTH tetR-type" evidence="5">
    <location>
        <begin position="9"/>
        <end position="69"/>
    </location>
</feature>
<evidence type="ECO:0000313" key="8">
    <source>
        <dbReference type="Proteomes" id="UP000029738"/>
    </source>
</evidence>
<dbReference type="GO" id="GO:0000976">
    <property type="term" value="F:transcription cis-regulatory region binding"/>
    <property type="evidence" value="ECO:0007669"/>
    <property type="project" value="TreeGrafter"/>
</dbReference>
<evidence type="ECO:0000256" key="2">
    <source>
        <dbReference type="ARBA" id="ARBA00023125"/>
    </source>
</evidence>
<dbReference type="InterPro" id="IPR001647">
    <property type="entry name" value="HTH_TetR"/>
</dbReference>
<keyword evidence="1" id="KW-0805">Transcription regulation</keyword>
<dbReference type="InterPro" id="IPR036271">
    <property type="entry name" value="Tet_transcr_reg_TetR-rel_C_sf"/>
</dbReference>
<dbReference type="EMBL" id="JHEG04000002">
    <property type="protein sequence ID" value="KAF3883903.1"/>
    <property type="molecule type" value="Genomic_DNA"/>
</dbReference>
<dbReference type="SUPFAM" id="SSF48498">
    <property type="entry name" value="Tetracyclin repressor-like, C-terminal domain"/>
    <property type="match status" value="1"/>
</dbReference>
<dbReference type="SUPFAM" id="SSF46689">
    <property type="entry name" value="Homeodomain-like"/>
    <property type="match status" value="1"/>
</dbReference>
<comment type="caution">
    <text evidence="7">The sequence shown here is derived from an EMBL/GenBank/DDBJ whole genome shotgun (WGS) entry which is preliminary data.</text>
</comment>
<keyword evidence="8" id="KW-1185">Reference proteome</keyword>
<dbReference type="InterPro" id="IPR050109">
    <property type="entry name" value="HTH-type_TetR-like_transc_reg"/>
</dbReference>
<reference evidence="6" key="2">
    <citation type="submission" date="2019-11" db="EMBL/GenBank/DDBJ databases">
        <title>Improved Assembly of Tolypothrix boutellei genome.</title>
        <authorList>
            <person name="Sarangi A.N."/>
            <person name="Mukherjee M."/>
            <person name="Ghosh S."/>
            <person name="Singh D."/>
            <person name="Das A."/>
            <person name="Kant S."/>
            <person name="Prusty A."/>
            <person name="Tripathy S."/>
        </authorList>
    </citation>
    <scope>NUCLEOTIDE SEQUENCE</scope>
    <source>
        <strain evidence="6">VB521301</strain>
    </source>
</reference>
<reference evidence="7" key="1">
    <citation type="journal article" date="2015" name="Genome Announc.">
        <title>Draft Genome Sequence of Tolypothrix boutellei Strain VB521301.</title>
        <authorList>
            <person name="Chandrababunaidu M.M."/>
            <person name="Singh D."/>
            <person name="Sen D."/>
            <person name="Bhan S."/>
            <person name="Das S."/>
            <person name="Gupta A."/>
            <person name="Adhikary S.P."/>
            <person name="Tripathy S."/>
        </authorList>
    </citation>
    <scope>NUCLEOTIDE SEQUENCE</scope>
    <source>
        <strain evidence="7">VB521301</strain>
    </source>
</reference>
<dbReference type="RefSeq" id="WP_038077713.1">
    <property type="nucleotide sequence ID" value="NZ_JHEG04000002.1"/>
</dbReference>
<sequence>MSRTSRGVTETRDRLLKAAIEVFSTKGYVGASTREIARVADVTEVTLFRHFQSKEHLLGEVAQRITALQAEALTHQNEWTYDLSRDLLYYAQIYDEMLEEYEALFRMFIGEGQRHPTEAIKVLQQSVLPLREQLISYLQVCVERGCVRPDVDLPMAVDQLTGMLLSGMIRRHVSQVNRGYSREKYIEGCVDLFVRGVSTAKSSVSQTSSPR</sequence>
<dbReference type="Proteomes" id="UP000029738">
    <property type="component" value="Unassembled WGS sequence"/>
</dbReference>
<evidence type="ECO:0000259" key="5">
    <source>
        <dbReference type="PROSITE" id="PS50977"/>
    </source>
</evidence>
<evidence type="ECO:0000256" key="4">
    <source>
        <dbReference type="PROSITE-ProRule" id="PRU00335"/>
    </source>
</evidence>
<dbReference type="Gene3D" id="1.10.357.10">
    <property type="entry name" value="Tetracycline Repressor, domain 2"/>
    <property type="match status" value="1"/>
</dbReference>
<dbReference type="Gene3D" id="1.10.10.60">
    <property type="entry name" value="Homeodomain-like"/>
    <property type="match status" value="1"/>
</dbReference>
<protein>
    <submittedName>
        <fullName evidence="7">TetR family transcriptional regulator</fullName>
    </submittedName>
    <submittedName>
        <fullName evidence="6">TetR/AcrR family transcriptional regulator</fullName>
    </submittedName>
</protein>
<evidence type="ECO:0000313" key="6">
    <source>
        <dbReference type="EMBL" id="KAF3883903.1"/>
    </source>
</evidence>
<accession>A0A0C1N7N1</accession>
<dbReference type="InterPro" id="IPR009057">
    <property type="entry name" value="Homeodomain-like_sf"/>
</dbReference>
<dbReference type="Pfam" id="PF00440">
    <property type="entry name" value="TetR_N"/>
    <property type="match status" value="1"/>
</dbReference>
<dbReference type="PANTHER" id="PTHR30055:SF226">
    <property type="entry name" value="HTH-TYPE TRANSCRIPTIONAL REGULATOR PKSA"/>
    <property type="match status" value="1"/>
</dbReference>
<dbReference type="Pfam" id="PF16859">
    <property type="entry name" value="TetR_C_11"/>
    <property type="match status" value="1"/>
</dbReference>
<dbReference type="PANTHER" id="PTHR30055">
    <property type="entry name" value="HTH-TYPE TRANSCRIPTIONAL REGULATOR RUTR"/>
    <property type="match status" value="1"/>
</dbReference>
<evidence type="ECO:0000313" key="7">
    <source>
        <dbReference type="EMBL" id="KIE08561.1"/>
    </source>
</evidence>
<dbReference type="OrthoDB" id="277085at2"/>
<keyword evidence="2 4" id="KW-0238">DNA-binding</keyword>
<feature type="DNA-binding region" description="H-T-H motif" evidence="4">
    <location>
        <begin position="32"/>
        <end position="51"/>
    </location>
</feature>
<dbReference type="GO" id="GO:0003700">
    <property type="term" value="F:DNA-binding transcription factor activity"/>
    <property type="evidence" value="ECO:0007669"/>
    <property type="project" value="TreeGrafter"/>
</dbReference>